<reference evidence="1 2" key="1">
    <citation type="submission" date="2024-03" db="EMBL/GenBank/DDBJ databases">
        <title>Draft genome sequence of Pseudonocardia carboxydivorans JCM 14827.</title>
        <authorList>
            <person name="Duangmal K."/>
        </authorList>
    </citation>
    <scope>NUCLEOTIDE SEQUENCE [LARGE SCALE GENOMIC DNA]</scope>
    <source>
        <strain evidence="1 2">JCM 14827</strain>
    </source>
</reference>
<evidence type="ECO:0000313" key="2">
    <source>
        <dbReference type="Proteomes" id="UP001367513"/>
    </source>
</evidence>
<protein>
    <recommendedName>
        <fullName evidence="3">Nuclease-like protein</fullName>
    </recommendedName>
</protein>
<organism evidence="1 2">
    <name type="scientific">Pseudonocardia alni subsp. carboxydivorans</name>
    <dbReference type="NCBI Taxonomy" id="415010"/>
    <lineage>
        <taxon>Bacteria</taxon>
        <taxon>Bacillati</taxon>
        <taxon>Actinomycetota</taxon>
        <taxon>Actinomycetes</taxon>
        <taxon>Pseudonocardiales</taxon>
        <taxon>Pseudonocardiaceae</taxon>
        <taxon>Pseudonocardia</taxon>
    </lineage>
</organism>
<evidence type="ECO:0000313" key="1">
    <source>
        <dbReference type="EMBL" id="MEK6466640.1"/>
    </source>
</evidence>
<keyword evidence="2" id="KW-1185">Reference proteome</keyword>
<name>A0ABU9AJN5_PSEA5</name>
<evidence type="ECO:0008006" key="3">
    <source>
        <dbReference type="Google" id="ProtNLM"/>
    </source>
</evidence>
<dbReference type="RefSeq" id="WP_346105269.1">
    <property type="nucleotide sequence ID" value="NZ_BAAAOD010000043.1"/>
</dbReference>
<proteinExistence type="predicted"/>
<comment type="caution">
    <text evidence="1">The sequence shown here is derived from an EMBL/GenBank/DDBJ whole genome shotgun (WGS) entry which is preliminary data.</text>
</comment>
<dbReference type="EMBL" id="JBBPIX010000015">
    <property type="protein sequence ID" value="MEK6466640.1"/>
    <property type="molecule type" value="Genomic_DNA"/>
</dbReference>
<gene>
    <name evidence="1" type="ORF">WG925_23110</name>
</gene>
<sequence length="483" mass="53548">MSDEEFRQVVRRYPPSLFVPLVAAIGSEYVQPHQWMRSPYKKFTPWAIAEVARASLVYGNEHRSDRPDSVSVLRACAAYVAVTDPDLAHHQQDAFWKFISRVSYEQLRHQVPIFNELGRSVRLFGDDLAQSGAEVMRASWQSDLFGCSVVEYVATAFLVHVGAAKNSGTFSLDWLNQPNFVDVTAEISSDLIRAIVLEQFTADASGIRHLNSKTVGPLPHRDLRRHRFNPLEAKPVISGLGPSLIVPSCSMLMRKVSSSGIYFSGIQRWGDAFARDLGHRFEVYIGKQLRLLRHAQVSPAVRFDRGRRESVDWFAVFSDVVLLVEVKSTRSTEALRVGGDPASPDLRRILGKAVRQIEATARQISNGAEEFGHIPNDRPLVGVIVTLEPVHAANAARVKSELDQISVPYTVCSASELEDVVCCESVSVGSRALSLVSDPAKDGWSLHAELQGEMRRKNPIVSAAWAELPWAREGEVGADNLVD</sequence>
<accession>A0ABU9AJN5</accession>
<dbReference type="Proteomes" id="UP001367513">
    <property type="component" value="Unassembled WGS sequence"/>
</dbReference>